<dbReference type="InterPro" id="IPR033138">
    <property type="entry name" value="Cu_oxidase_CS"/>
</dbReference>
<keyword evidence="7 13" id="KW-0479">Metal-binding</keyword>
<protein>
    <recommendedName>
        <fullName evidence="4 13">Laccase</fullName>
        <ecNumber evidence="4 13">1.10.3.2</ecNumber>
    </recommendedName>
    <alternativeName>
        <fullName evidence="13">Benzenediol:oxygen oxidoreductase</fullName>
    </alternativeName>
    <alternativeName>
        <fullName evidence="13">Diphenol oxidase</fullName>
    </alternativeName>
    <alternativeName>
        <fullName evidence="13">Urishiol oxidase</fullName>
    </alternativeName>
</protein>
<dbReference type="InterPro" id="IPR001117">
    <property type="entry name" value="Cu-oxidase_2nd"/>
</dbReference>
<evidence type="ECO:0000256" key="5">
    <source>
        <dbReference type="ARBA" id="ARBA00022523"/>
    </source>
</evidence>
<dbReference type="CDD" id="cd13849">
    <property type="entry name" value="CuRO_1_LCC_plant"/>
    <property type="match status" value="1"/>
</dbReference>
<evidence type="ECO:0000256" key="6">
    <source>
        <dbReference type="ARBA" id="ARBA00022525"/>
    </source>
</evidence>
<keyword evidence="5 13" id="KW-0052">Apoplast</keyword>
<dbReference type="Pfam" id="PF00394">
    <property type="entry name" value="Cu-oxidase"/>
    <property type="match status" value="1"/>
</dbReference>
<dbReference type="InterPro" id="IPR034289">
    <property type="entry name" value="CuRO_3_LCC"/>
</dbReference>
<dbReference type="InterPro" id="IPR017761">
    <property type="entry name" value="Laccase"/>
</dbReference>
<organism evidence="17 18">
    <name type="scientific">Fraxinus pennsylvanica</name>
    <dbReference type="NCBI Taxonomy" id="56036"/>
    <lineage>
        <taxon>Eukaryota</taxon>
        <taxon>Viridiplantae</taxon>
        <taxon>Streptophyta</taxon>
        <taxon>Embryophyta</taxon>
        <taxon>Tracheophyta</taxon>
        <taxon>Spermatophyta</taxon>
        <taxon>Magnoliopsida</taxon>
        <taxon>eudicotyledons</taxon>
        <taxon>Gunneridae</taxon>
        <taxon>Pentapetalae</taxon>
        <taxon>asterids</taxon>
        <taxon>lamiids</taxon>
        <taxon>Lamiales</taxon>
        <taxon>Oleaceae</taxon>
        <taxon>Oleeae</taxon>
        <taxon>Fraxinus</taxon>
    </lineage>
</organism>
<feature type="signal peptide" evidence="13">
    <location>
        <begin position="1"/>
        <end position="26"/>
    </location>
</feature>
<feature type="chain" id="PRO_5041767711" description="Laccase" evidence="13">
    <location>
        <begin position="27"/>
        <end position="569"/>
    </location>
</feature>
<name>A0AAD2E104_9LAMI</name>
<dbReference type="Pfam" id="PF07731">
    <property type="entry name" value="Cu-oxidase_2"/>
    <property type="match status" value="1"/>
</dbReference>
<keyword evidence="13" id="KW-0732">Signal</keyword>
<dbReference type="InterPro" id="IPR002355">
    <property type="entry name" value="Cu_oxidase_Cu_BS"/>
</dbReference>
<accession>A0AAD2E104</accession>
<dbReference type="PROSITE" id="PS00080">
    <property type="entry name" value="MULTICOPPER_OXIDASE2"/>
    <property type="match status" value="1"/>
</dbReference>
<dbReference type="CDD" id="cd13875">
    <property type="entry name" value="CuRO_2_LCC_plant"/>
    <property type="match status" value="1"/>
</dbReference>
<dbReference type="EMBL" id="OU503047">
    <property type="protein sequence ID" value="CAI9772198.1"/>
    <property type="molecule type" value="Genomic_DNA"/>
</dbReference>
<keyword evidence="6 13" id="KW-0964">Secreted</keyword>
<keyword evidence="12 13" id="KW-0439">Lignin degradation</keyword>
<dbReference type="InterPro" id="IPR045087">
    <property type="entry name" value="Cu-oxidase_fam"/>
</dbReference>
<evidence type="ECO:0000256" key="11">
    <source>
        <dbReference type="ARBA" id="ARBA00023180"/>
    </source>
</evidence>
<dbReference type="InterPro" id="IPR011706">
    <property type="entry name" value="Cu-oxidase_C"/>
</dbReference>
<keyword evidence="8 13" id="KW-0677">Repeat</keyword>
<dbReference type="EC" id="1.10.3.2" evidence="4 13"/>
<dbReference type="Pfam" id="PF07732">
    <property type="entry name" value="Cu-oxidase_3"/>
    <property type="match status" value="1"/>
</dbReference>
<dbReference type="GO" id="GO:0046274">
    <property type="term" value="P:lignin catabolic process"/>
    <property type="evidence" value="ECO:0007669"/>
    <property type="project" value="UniProtKB-KW"/>
</dbReference>
<dbReference type="InterPro" id="IPR008972">
    <property type="entry name" value="Cupredoxin"/>
</dbReference>
<gene>
    <name evidence="17" type="ORF">FPE_LOCUS19628</name>
</gene>
<evidence type="ECO:0000259" key="16">
    <source>
        <dbReference type="Pfam" id="PF07732"/>
    </source>
</evidence>
<dbReference type="AlphaFoldDB" id="A0AAD2E104"/>
<evidence type="ECO:0000256" key="10">
    <source>
        <dbReference type="ARBA" id="ARBA00023008"/>
    </source>
</evidence>
<comment type="similarity">
    <text evidence="3 13">Belongs to the multicopper oxidase family.</text>
</comment>
<dbReference type="NCBIfam" id="TIGR03389">
    <property type="entry name" value="laccase"/>
    <property type="match status" value="1"/>
</dbReference>
<evidence type="ECO:0000313" key="18">
    <source>
        <dbReference type="Proteomes" id="UP000834106"/>
    </source>
</evidence>
<dbReference type="Proteomes" id="UP000834106">
    <property type="component" value="Chromosome 12"/>
</dbReference>
<dbReference type="InterPro" id="IPR011707">
    <property type="entry name" value="Cu-oxidase-like_N"/>
</dbReference>
<dbReference type="PROSITE" id="PS00079">
    <property type="entry name" value="MULTICOPPER_OXIDASE1"/>
    <property type="match status" value="1"/>
</dbReference>
<evidence type="ECO:0000256" key="12">
    <source>
        <dbReference type="ARBA" id="ARBA00023185"/>
    </source>
</evidence>
<evidence type="ECO:0000256" key="2">
    <source>
        <dbReference type="ARBA" id="ARBA00004271"/>
    </source>
</evidence>
<evidence type="ECO:0000256" key="13">
    <source>
        <dbReference type="RuleBase" id="RU361119"/>
    </source>
</evidence>
<evidence type="ECO:0000256" key="8">
    <source>
        <dbReference type="ARBA" id="ARBA00022737"/>
    </source>
</evidence>
<evidence type="ECO:0000313" key="17">
    <source>
        <dbReference type="EMBL" id="CAI9772198.1"/>
    </source>
</evidence>
<keyword evidence="10 13" id="KW-0186">Copper</keyword>
<comment type="catalytic activity">
    <reaction evidence="1 13">
        <text>4 hydroquinone + O2 = 4 benzosemiquinone + 2 H2O</text>
        <dbReference type="Rhea" id="RHEA:11276"/>
        <dbReference type="ChEBI" id="CHEBI:15377"/>
        <dbReference type="ChEBI" id="CHEBI:15379"/>
        <dbReference type="ChEBI" id="CHEBI:17594"/>
        <dbReference type="ChEBI" id="CHEBI:17977"/>
        <dbReference type="EC" id="1.10.3.2"/>
    </reaction>
</comment>
<keyword evidence="9 13" id="KW-0560">Oxidoreductase</keyword>
<dbReference type="PANTHER" id="PTHR11709:SF431">
    <property type="entry name" value="LACCASE-5"/>
    <property type="match status" value="1"/>
</dbReference>
<dbReference type="SUPFAM" id="SSF49503">
    <property type="entry name" value="Cupredoxins"/>
    <property type="match status" value="3"/>
</dbReference>
<proteinExistence type="inferred from homology"/>
<reference evidence="17" key="1">
    <citation type="submission" date="2023-05" db="EMBL/GenBank/DDBJ databases">
        <authorList>
            <person name="Huff M."/>
        </authorList>
    </citation>
    <scope>NUCLEOTIDE SEQUENCE</scope>
</reference>
<feature type="domain" description="Plastocyanin-like" evidence="14">
    <location>
        <begin position="159"/>
        <end position="309"/>
    </location>
</feature>
<dbReference type="FunFam" id="2.60.40.420:FF:000062">
    <property type="entry name" value="Laccase"/>
    <property type="match status" value="1"/>
</dbReference>
<feature type="domain" description="Plastocyanin-like" evidence="16">
    <location>
        <begin position="33"/>
        <end position="147"/>
    </location>
</feature>
<keyword evidence="11" id="KW-0325">Glycoprotein</keyword>
<keyword evidence="18" id="KW-1185">Reference proteome</keyword>
<evidence type="ECO:0000259" key="14">
    <source>
        <dbReference type="Pfam" id="PF00394"/>
    </source>
</evidence>
<dbReference type="CDD" id="cd13897">
    <property type="entry name" value="CuRO_3_LCC_plant"/>
    <property type="match status" value="1"/>
</dbReference>
<comment type="cofactor">
    <cofactor evidence="13">
        <name>Cu cation</name>
        <dbReference type="ChEBI" id="CHEBI:23378"/>
    </cofactor>
    <text evidence="13">Binds 4 Cu cations per monomer.</text>
</comment>
<evidence type="ECO:0000256" key="9">
    <source>
        <dbReference type="ARBA" id="ARBA00023002"/>
    </source>
</evidence>
<dbReference type="Gene3D" id="2.60.40.420">
    <property type="entry name" value="Cupredoxins - blue copper proteins"/>
    <property type="match status" value="3"/>
</dbReference>
<comment type="subcellular location">
    <subcellularLocation>
        <location evidence="2 13">Secreted</location>
        <location evidence="2 13">Extracellular space</location>
        <location evidence="2 13">Apoplast</location>
    </subcellularLocation>
</comment>
<evidence type="ECO:0000256" key="4">
    <source>
        <dbReference type="ARBA" id="ARBA00012297"/>
    </source>
</evidence>
<dbReference type="GO" id="GO:0005507">
    <property type="term" value="F:copper ion binding"/>
    <property type="evidence" value="ECO:0007669"/>
    <property type="project" value="InterPro"/>
</dbReference>
<dbReference type="PANTHER" id="PTHR11709">
    <property type="entry name" value="MULTI-COPPER OXIDASE"/>
    <property type="match status" value="1"/>
</dbReference>
<evidence type="ECO:0000256" key="7">
    <source>
        <dbReference type="ARBA" id="ARBA00022723"/>
    </source>
</evidence>
<comment type="function">
    <text evidence="13">Lignin degradation and detoxification of lignin-derived products.</text>
</comment>
<dbReference type="InterPro" id="IPR034288">
    <property type="entry name" value="CuRO_1_LCC"/>
</dbReference>
<evidence type="ECO:0000256" key="3">
    <source>
        <dbReference type="ARBA" id="ARBA00010609"/>
    </source>
</evidence>
<evidence type="ECO:0000259" key="15">
    <source>
        <dbReference type="Pfam" id="PF07731"/>
    </source>
</evidence>
<dbReference type="GO" id="GO:0052716">
    <property type="term" value="F:hydroquinone:oxygen oxidoreductase activity"/>
    <property type="evidence" value="ECO:0007669"/>
    <property type="project" value="UniProtKB-EC"/>
</dbReference>
<evidence type="ECO:0000256" key="1">
    <source>
        <dbReference type="ARBA" id="ARBA00000349"/>
    </source>
</evidence>
<dbReference type="InterPro" id="IPR034285">
    <property type="entry name" value="CuRO_2_LCC"/>
</dbReference>
<feature type="domain" description="Plastocyanin-like" evidence="15">
    <location>
        <begin position="418"/>
        <end position="551"/>
    </location>
</feature>
<sequence length="569" mass="62353">MEANPFYFFLFLLIFASAMMISSANTQYHDFVIQATPVKRLCKTHRTITVNGMYPGPTLEVNNGDTLVINVVNRAQYNATIHWHGVRQIRTGWADGPEFVTQCPIRPGGSYTYRFTIQGQEGTLWWHAHSSWLRATVYGALIIHPKEGDSYPFPKPKHEFPLLLGEWWDANPIDVIRQATRTGAAPNVSDAYTINGQPGDLYNCSSKDTIIVPVDSGDTNLLRVVNSGLNQQLFFSVANHKLTVVGADASYVQPFTTSVLMLGPGQTTDVLITADQLPSRYYIAARAYASAPGAPFDNTTTTAILEYKSAPCPAKGVPGKPVMPILPAFNDTATATAFSKSFRSSRKVLVPTEIDENLFFTVGLGLNNCPIGSSSANCQGPNGTRFTASMNNESFVLPSTFSLLQAHQQGIPGVFTTDFPATPPVKFDYTGNVSRSLWQPVPGTKLYKLMYGARVQLVLQGTSIFTTENHPIHLHGYDFYIIAEGFGNFDPKNDAGKFNLVDPPQRNTASVPVGGWSVIRFIADNPGVWLMHCHLDVHITWGLAMAFLVENGVGELETLEPPPADLPLC</sequence>
<dbReference type="FunFam" id="2.60.40.420:FF:000049">
    <property type="entry name" value="Laccase"/>
    <property type="match status" value="1"/>
</dbReference>
<dbReference type="GO" id="GO:0048046">
    <property type="term" value="C:apoplast"/>
    <property type="evidence" value="ECO:0007669"/>
    <property type="project" value="UniProtKB-SubCell"/>
</dbReference>